<dbReference type="NCBIfam" id="TIGR01051">
    <property type="entry name" value="topA_bact"/>
    <property type="match status" value="1"/>
</dbReference>
<dbReference type="InterPro" id="IPR023406">
    <property type="entry name" value="Topo_IA_AS"/>
</dbReference>
<feature type="region of interest" description="Interaction with DNA" evidence="10">
    <location>
        <begin position="165"/>
        <end position="170"/>
    </location>
</feature>
<feature type="region of interest" description="Disordered" evidence="11">
    <location>
        <begin position="846"/>
        <end position="925"/>
    </location>
</feature>
<evidence type="ECO:0000256" key="2">
    <source>
        <dbReference type="ARBA" id="ARBA00009446"/>
    </source>
</evidence>
<evidence type="ECO:0000256" key="4">
    <source>
        <dbReference type="ARBA" id="ARBA00022771"/>
    </source>
</evidence>
<dbReference type="Pfam" id="PF01751">
    <property type="entry name" value="Toprim"/>
    <property type="match status" value="1"/>
</dbReference>
<dbReference type="InterPro" id="IPR000380">
    <property type="entry name" value="Topo_IA"/>
</dbReference>
<dbReference type="PROSITE" id="PS00396">
    <property type="entry name" value="TOPO_IA_1"/>
    <property type="match status" value="1"/>
</dbReference>
<evidence type="ECO:0000256" key="9">
    <source>
        <dbReference type="ARBA" id="ARBA00023235"/>
    </source>
</evidence>
<comment type="caution">
    <text evidence="14">The sequence shown here is derived from an EMBL/GenBank/DDBJ whole genome shotgun (WGS) entry which is preliminary data.</text>
</comment>
<keyword evidence="3" id="KW-0479">Metal-binding</keyword>
<dbReference type="SMART" id="SM00437">
    <property type="entry name" value="TOP1Ac"/>
    <property type="match status" value="1"/>
</dbReference>
<feature type="domain" description="Topo IA-type catalytic" evidence="13">
    <location>
        <begin position="131"/>
        <end position="568"/>
    </location>
</feature>
<evidence type="ECO:0000256" key="3">
    <source>
        <dbReference type="ARBA" id="ARBA00022723"/>
    </source>
</evidence>
<evidence type="ECO:0000256" key="6">
    <source>
        <dbReference type="ARBA" id="ARBA00022842"/>
    </source>
</evidence>
<dbReference type="Pfam" id="PF13368">
    <property type="entry name" value="Toprim_C_rpt"/>
    <property type="match status" value="3"/>
</dbReference>
<evidence type="ECO:0000259" key="13">
    <source>
        <dbReference type="PROSITE" id="PS52039"/>
    </source>
</evidence>
<dbReference type="InterPro" id="IPR025589">
    <property type="entry name" value="Toprim_C_rpt"/>
</dbReference>
<reference evidence="15" key="1">
    <citation type="journal article" date="2019" name="Int. J. Syst. Evol. Microbiol.">
        <title>The Global Catalogue of Microorganisms (GCM) 10K type strain sequencing project: providing services to taxonomists for standard genome sequencing and annotation.</title>
        <authorList>
            <consortium name="The Broad Institute Genomics Platform"/>
            <consortium name="The Broad Institute Genome Sequencing Center for Infectious Disease"/>
            <person name="Wu L."/>
            <person name="Ma J."/>
        </authorList>
    </citation>
    <scope>NUCLEOTIDE SEQUENCE [LARGE SCALE GENOMIC DNA]</scope>
    <source>
        <strain evidence="15">CCUG 56108</strain>
    </source>
</reference>
<dbReference type="Proteomes" id="UP001597176">
    <property type="component" value="Unassembled WGS sequence"/>
</dbReference>
<feature type="site" description="Interaction with DNA" evidence="10">
    <location>
        <position position="145"/>
    </location>
</feature>
<dbReference type="InterPro" id="IPR034149">
    <property type="entry name" value="TOPRIM_TopoI"/>
</dbReference>
<dbReference type="CDD" id="cd00186">
    <property type="entry name" value="TOP1Ac"/>
    <property type="match status" value="1"/>
</dbReference>
<dbReference type="HAMAP" id="MF_00952">
    <property type="entry name" value="Topoisom_1_prok"/>
    <property type="match status" value="1"/>
</dbReference>
<dbReference type="Gene3D" id="3.40.50.140">
    <property type="match status" value="1"/>
</dbReference>
<dbReference type="InterPro" id="IPR013825">
    <property type="entry name" value="Topo_IA_cen_sub2"/>
</dbReference>
<dbReference type="InterPro" id="IPR013498">
    <property type="entry name" value="Topo_IA_Znf"/>
</dbReference>
<keyword evidence="6" id="KW-0460">Magnesium</keyword>
<feature type="domain" description="Toprim" evidence="12">
    <location>
        <begin position="1"/>
        <end position="106"/>
    </location>
</feature>
<comment type="similarity">
    <text evidence="2 10">Belongs to the type IA topoisomerase family.</text>
</comment>
<dbReference type="SUPFAM" id="SSF57783">
    <property type="entry name" value="Zinc beta-ribbon"/>
    <property type="match status" value="1"/>
</dbReference>
<dbReference type="Gene3D" id="2.70.20.10">
    <property type="entry name" value="Topoisomerase I, domain 3"/>
    <property type="match status" value="1"/>
</dbReference>
<evidence type="ECO:0000313" key="14">
    <source>
        <dbReference type="EMBL" id="MFD1303005.1"/>
    </source>
</evidence>
<comment type="caution">
    <text evidence="10">Lacks conserved residue(s) required for the propagation of feature annotation.</text>
</comment>
<dbReference type="PRINTS" id="PR00417">
    <property type="entry name" value="PRTPISMRASEI"/>
</dbReference>
<keyword evidence="7 10" id="KW-0799">Topoisomerase</keyword>
<keyword evidence="4" id="KW-0863">Zinc-finger</keyword>
<dbReference type="InterPro" id="IPR006171">
    <property type="entry name" value="TOPRIM_dom"/>
</dbReference>
<dbReference type="PANTHER" id="PTHR42785">
    <property type="entry name" value="DNA TOPOISOMERASE, TYPE IA, CORE"/>
    <property type="match status" value="1"/>
</dbReference>
<comment type="function">
    <text evidence="10">Releases the supercoiling and torsional tension of DNA, which is introduced during the DNA replication and transcription, by transiently cleaving and rejoining one strand of the DNA duplex. Introduces a single-strand break via transesterification at a target site in duplex DNA. The scissile phosphodiester is attacked by the catalytic tyrosine of the enzyme, resulting in the formation of a DNA-(5'-phosphotyrosyl)-enzyme intermediate and the expulsion of a 3'-OH DNA strand. The free DNA strand then undergoes passage around the unbroken strand, thus removing DNA supercoils. Finally, in the religation step, the DNA 3'-OH attacks the covalent intermediate to expel the active-site tyrosine and restore the DNA phosphodiester backbone.</text>
</comment>
<dbReference type="PROSITE" id="PS50880">
    <property type="entry name" value="TOPRIM"/>
    <property type="match status" value="1"/>
</dbReference>
<dbReference type="InterPro" id="IPR013497">
    <property type="entry name" value="Topo_IA_cen"/>
</dbReference>
<dbReference type="InterPro" id="IPR028612">
    <property type="entry name" value="Topoisom_1_IA"/>
</dbReference>
<evidence type="ECO:0000256" key="11">
    <source>
        <dbReference type="SAM" id="MobiDB-lite"/>
    </source>
</evidence>
<feature type="site" description="Interaction with DNA" evidence="10">
    <location>
        <position position="31"/>
    </location>
</feature>
<dbReference type="InterPro" id="IPR005733">
    <property type="entry name" value="TopoI_bac-type"/>
</dbReference>
<dbReference type="PANTHER" id="PTHR42785:SF1">
    <property type="entry name" value="DNA TOPOISOMERASE"/>
    <property type="match status" value="1"/>
</dbReference>
<keyword evidence="9 10" id="KW-0413">Isomerase</keyword>
<dbReference type="PROSITE" id="PS52039">
    <property type="entry name" value="TOPO_IA_2"/>
    <property type="match status" value="1"/>
</dbReference>
<feature type="site" description="Interaction with DNA" evidence="10">
    <location>
        <position position="500"/>
    </location>
</feature>
<accession>A0ABW3X1J2</accession>
<evidence type="ECO:0000256" key="10">
    <source>
        <dbReference type="HAMAP-Rule" id="MF_00952"/>
    </source>
</evidence>
<dbReference type="EC" id="5.6.2.1" evidence="10"/>
<comment type="subunit">
    <text evidence="10">Monomer.</text>
</comment>
<feature type="region of interest" description="Disordered" evidence="11">
    <location>
        <begin position="778"/>
        <end position="804"/>
    </location>
</feature>
<evidence type="ECO:0000313" key="15">
    <source>
        <dbReference type="Proteomes" id="UP001597176"/>
    </source>
</evidence>
<dbReference type="Pfam" id="PF01396">
    <property type="entry name" value="Zn_ribbon_Top1"/>
    <property type="match status" value="1"/>
</dbReference>
<dbReference type="Gene3D" id="1.10.460.10">
    <property type="entry name" value="Topoisomerase I, domain 2"/>
    <property type="match status" value="1"/>
</dbReference>
<dbReference type="EMBL" id="JBHTND010000022">
    <property type="protein sequence ID" value="MFD1303005.1"/>
    <property type="molecule type" value="Genomic_DNA"/>
</dbReference>
<evidence type="ECO:0000256" key="7">
    <source>
        <dbReference type="ARBA" id="ARBA00023029"/>
    </source>
</evidence>
<dbReference type="InterPro" id="IPR013824">
    <property type="entry name" value="Topo_IA_cen_sub1"/>
</dbReference>
<keyword evidence="15" id="KW-1185">Reference proteome</keyword>
<dbReference type="SMART" id="SM00436">
    <property type="entry name" value="TOP1Bc"/>
    <property type="match status" value="1"/>
</dbReference>
<name>A0ABW3X1J2_9HYPH</name>
<comment type="catalytic activity">
    <reaction evidence="1 10">
        <text>ATP-independent breakage of single-stranded DNA, followed by passage and rejoining.</text>
        <dbReference type="EC" id="5.6.2.1"/>
    </reaction>
</comment>
<protein>
    <recommendedName>
        <fullName evidence="10">DNA topoisomerase 1</fullName>
        <ecNumber evidence="10">5.6.2.1</ecNumber>
    </recommendedName>
    <alternativeName>
        <fullName evidence="10">DNA topoisomerase I</fullName>
    </alternativeName>
</protein>
<evidence type="ECO:0000256" key="1">
    <source>
        <dbReference type="ARBA" id="ARBA00000213"/>
    </source>
</evidence>
<feature type="compositionally biased region" description="Low complexity" evidence="11">
    <location>
        <begin position="862"/>
        <end position="877"/>
    </location>
</feature>
<keyword evidence="8 10" id="KW-0238">DNA-binding</keyword>
<feature type="compositionally biased region" description="Basic residues" evidence="11">
    <location>
        <begin position="850"/>
        <end position="861"/>
    </location>
</feature>
<feature type="site" description="Interaction with DNA" evidence="10">
    <location>
        <position position="142"/>
    </location>
</feature>
<dbReference type="Gene3D" id="1.10.290.10">
    <property type="entry name" value="Topoisomerase I, domain 4"/>
    <property type="match status" value="1"/>
</dbReference>
<dbReference type="InterPro" id="IPR003601">
    <property type="entry name" value="Topo_IA_2"/>
</dbReference>
<sequence>MKVVVVESPAKAKTINKYLGRDYEVLASFGHIRDLPAKDGSVDPEADFRMLWELDDRGSKRVSEIVRALKGADGLILATDPDREGEAISWHVVEALNARKAIKGMPIERVTFNAITKAAVDTAMRNPRQIDQALVDAYLARRALDYLVGFNLSPVLWRKLPGARSAGRVQSVALRLVCEREREIETFRPREYWSLVATLVTQDGAVFEARLVGADGKRIQRLDVGTGDEAAAFKRDLELATFQVGSVEAKPAKRHPAPPFTTSTLQQEASRKLGLAPAQTMRAAQKLYEGVEIGGETVGLITYMRTDGVDMAPEAIADARRVIGKEYGERYLPGVPRKYSVKAKNAQEAHEAVRPTDMSRLPKSVARYVDAEQARLYDLIWTRTVASQMESAELERTTVDIVASVGPRRIELRATGQVVKFDGFLTLYQEGKDDEEDEDGKRLPPMTAGDALKRERIVSTQHFTEPPPRYSEASLVKRMEELGIGRPSTYAAVLQTLRDREYVKIEKKRLVAEDKGRLVTGFLESFFKRYVEYDFTADLETQLDRVSNAEIDWREVLRDFWRDFSAAISGTKELRVTEVLDALNDLLGAHIFPEKADGSNPRTCPTCGSGQLSLKLGKFGAFVGCSNYPECKYTRQLAASGVEGEGDGSSENGGQPGTRVLGNDPVSGLPVTIRDGRFGPFVQLGEASTEKGAEKPKRSSLPKGLAPSAVDLEKALRLLSLPREVARHPESGEPILANLGRFGPYVQHGKMYANLGRDDDVLEIGANRAIDLIVAKEQGGGRRGPASDPGRSLGTHPETGKDIVVKSGKYGPYVTDGTTNATLPKTMAAEDIALPQALELIAAREAAGGGKKKAPARKTAKKATATKTTAKAGAAKAPAKKAATKAAGTEEAAGTAAKTTAAKTTSTTTTAAKKPAAKVASRKKA</sequence>
<feature type="compositionally biased region" description="Low complexity" evidence="11">
    <location>
        <begin position="884"/>
        <end position="919"/>
    </location>
</feature>
<feature type="site" description="Interaction with DNA" evidence="10">
    <location>
        <position position="157"/>
    </location>
</feature>
<dbReference type="InterPro" id="IPR023405">
    <property type="entry name" value="Topo_IA_core_domain"/>
</dbReference>
<gene>
    <name evidence="10 14" type="primary">topA</name>
    <name evidence="14" type="ORF">ACFQ4G_15635</name>
</gene>
<feature type="region of interest" description="Disordered" evidence="11">
    <location>
        <begin position="642"/>
        <end position="666"/>
    </location>
</feature>
<dbReference type="CDD" id="cd03363">
    <property type="entry name" value="TOPRIM_TopoIA_TopoI"/>
    <property type="match status" value="1"/>
</dbReference>
<dbReference type="SMART" id="SM00493">
    <property type="entry name" value="TOPRIM"/>
    <property type="match status" value="1"/>
</dbReference>
<evidence type="ECO:0000256" key="5">
    <source>
        <dbReference type="ARBA" id="ARBA00022833"/>
    </source>
</evidence>
<feature type="site" description="Interaction with DNA" evidence="10">
    <location>
        <position position="141"/>
    </location>
</feature>
<evidence type="ECO:0000259" key="12">
    <source>
        <dbReference type="PROSITE" id="PS50880"/>
    </source>
</evidence>
<evidence type="ECO:0000256" key="8">
    <source>
        <dbReference type="ARBA" id="ARBA00023125"/>
    </source>
</evidence>
<dbReference type="SUPFAM" id="SSF56712">
    <property type="entry name" value="Prokaryotic type I DNA topoisomerase"/>
    <property type="match status" value="1"/>
</dbReference>
<dbReference type="InterPro" id="IPR003602">
    <property type="entry name" value="Topo_IA_DNA-bd_dom"/>
</dbReference>
<organism evidence="14 15">
    <name type="scientific">Methylobacterium marchantiae</name>
    <dbReference type="NCBI Taxonomy" id="600331"/>
    <lineage>
        <taxon>Bacteria</taxon>
        <taxon>Pseudomonadati</taxon>
        <taxon>Pseudomonadota</taxon>
        <taxon>Alphaproteobacteria</taxon>
        <taxon>Hyphomicrobiales</taxon>
        <taxon>Methylobacteriaceae</taxon>
        <taxon>Methylobacterium</taxon>
    </lineage>
</organism>
<proteinExistence type="inferred from homology"/>
<feature type="active site" description="O-(5'-phospho-DNA)-tyrosine intermediate" evidence="10">
    <location>
        <position position="303"/>
    </location>
</feature>
<dbReference type="Pfam" id="PF01131">
    <property type="entry name" value="Topoisom_bac"/>
    <property type="match status" value="1"/>
</dbReference>
<keyword evidence="5" id="KW-0862">Zinc</keyword>
<dbReference type="GO" id="GO:0003917">
    <property type="term" value="F:DNA topoisomerase type I (single strand cut, ATP-independent) activity"/>
    <property type="evidence" value="ECO:0007669"/>
    <property type="project" value="UniProtKB-EC"/>
</dbReference>
<feature type="site" description="Interaction with DNA" evidence="10">
    <location>
        <position position="305"/>
    </location>
</feature>
<dbReference type="InterPro" id="IPR013826">
    <property type="entry name" value="Topo_IA_cen_sub3"/>
</dbReference>
<dbReference type="Gene3D" id="3.30.65.10">
    <property type="entry name" value="Bacterial Topoisomerase I, domain 1"/>
    <property type="match status" value="1"/>
</dbReference>
<dbReference type="RefSeq" id="WP_238204724.1">
    <property type="nucleotide sequence ID" value="NZ_JBHTND010000022.1"/>
</dbReference>